<feature type="domain" description="FAD-binding" evidence="2">
    <location>
        <begin position="8"/>
        <end position="352"/>
    </location>
</feature>
<dbReference type="EMBL" id="BAAATZ010000002">
    <property type="protein sequence ID" value="GAA2718588.1"/>
    <property type="molecule type" value="Genomic_DNA"/>
</dbReference>
<dbReference type="PRINTS" id="PR00420">
    <property type="entry name" value="RNGMNOXGNASE"/>
</dbReference>
<dbReference type="InterPro" id="IPR036188">
    <property type="entry name" value="FAD/NAD-bd_sf"/>
</dbReference>
<protein>
    <submittedName>
        <fullName evidence="3">Bifunctional 3-(3-hydroxy-phenyl)propionate/3-hydroxycinnamic acid hydroxylase</fullName>
    </submittedName>
</protein>
<evidence type="ECO:0000313" key="4">
    <source>
        <dbReference type="Proteomes" id="UP001501842"/>
    </source>
</evidence>
<dbReference type="SUPFAM" id="SSF51905">
    <property type="entry name" value="FAD/NAD(P)-binding domain"/>
    <property type="match status" value="1"/>
</dbReference>
<reference evidence="4" key="1">
    <citation type="journal article" date="2019" name="Int. J. Syst. Evol. Microbiol.">
        <title>The Global Catalogue of Microorganisms (GCM) 10K type strain sequencing project: providing services to taxonomists for standard genome sequencing and annotation.</title>
        <authorList>
            <consortium name="The Broad Institute Genomics Platform"/>
            <consortium name="The Broad Institute Genome Sequencing Center for Infectious Disease"/>
            <person name="Wu L."/>
            <person name="Ma J."/>
        </authorList>
    </citation>
    <scope>NUCLEOTIDE SEQUENCE [LARGE SCALE GENOMIC DNA]</scope>
    <source>
        <strain evidence="4">JCM 8201</strain>
    </source>
</reference>
<organism evidence="3 4">
    <name type="scientific">Actinocorallia aurantiaca</name>
    <dbReference type="NCBI Taxonomy" id="46204"/>
    <lineage>
        <taxon>Bacteria</taxon>
        <taxon>Bacillati</taxon>
        <taxon>Actinomycetota</taxon>
        <taxon>Actinomycetes</taxon>
        <taxon>Streptosporangiales</taxon>
        <taxon>Thermomonosporaceae</taxon>
        <taxon>Actinocorallia</taxon>
    </lineage>
</organism>
<name>A0ABP6GBK3_9ACTN</name>
<comment type="caution">
    <text evidence="3">The sequence shown here is derived from an EMBL/GenBank/DDBJ whole genome shotgun (WGS) entry which is preliminary data.</text>
</comment>
<evidence type="ECO:0000259" key="2">
    <source>
        <dbReference type="Pfam" id="PF01494"/>
    </source>
</evidence>
<evidence type="ECO:0000256" key="1">
    <source>
        <dbReference type="ARBA" id="ARBA00023002"/>
    </source>
</evidence>
<keyword evidence="4" id="KW-1185">Reference proteome</keyword>
<keyword evidence="1" id="KW-0560">Oxidoreductase</keyword>
<dbReference type="PANTHER" id="PTHR43476">
    <property type="entry name" value="3-(3-HYDROXY-PHENYL)PROPIONATE/3-HYDROXYCINNAMIC ACID HYDROXYLASE"/>
    <property type="match status" value="1"/>
</dbReference>
<dbReference type="InterPro" id="IPR002938">
    <property type="entry name" value="FAD-bd"/>
</dbReference>
<dbReference type="Gene3D" id="3.50.50.60">
    <property type="entry name" value="FAD/NAD(P)-binding domain"/>
    <property type="match status" value="1"/>
</dbReference>
<dbReference type="InterPro" id="IPR050631">
    <property type="entry name" value="PheA/TfdB_FAD_monoxygenase"/>
</dbReference>
<dbReference type="RefSeq" id="WP_344448123.1">
    <property type="nucleotide sequence ID" value="NZ_BAAATZ010000002.1"/>
</dbReference>
<sequence length="536" mass="58824">MTAPDDPPVLIVGAGPTGLTCAILLARYGVRSLVVERHPGPYPLPRAVHLDDEVLRILQRVGVADAFTGISRPIRGMRLVDGNLRVLAEFRRDRMAAEHGWPQASLFDQPDLERLLREELARHPLAELRSETEVEHLDPGDASRPALVRLRHLPTGRTDTVSAQVVLGCDGANSLVRRSVGATMRDLRFEERWLVVDVRCARELDVWDGVDQVCDPRRAATFMRVGPERYRWEFRVNPGETAEELTAPEGMARLLSSWTGDVPFDELHVIRSASYVFKARVADRWRAGRLFLLGDAAHLTPPFIGQGMCAGLRDAANLSWKLAAAQTDPVRHDRFLDTYESERKPHVTRMIRLAVTTGWAMTGGQDGAAALRRFLLSRVMRLPPAKAAMLRGVSPRLRRGPLVAGSFRGPAGTFLPQPALTVDGVERRLDDLIGPGFAIVTRHAASPFLTGLTAALNAALVHAGTDGTRIELPGGERLTVQEPVLAAWLDRAGTSTAVVRPDRTVLTTLPRTASRLPARFGLLPGFSPSGELRRSS</sequence>
<proteinExistence type="predicted"/>
<evidence type="ECO:0000313" key="3">
    <source>
        <dbReference type="EMBL" id="GAA2718588.1"/>
    </source>
</evidence>
<dbReference type="Proteomes" id="UP001501842">
    <property type="component" value="Unassembled WGS sequence"/>
</dbReference>
<dbReference type="Gene3D" id="3.30.70.2450">
    <property type="match status" value="1"/>
</dbReference>
<dbReference type="PANTHER" id="PTHR43476:SF3">
    <property type="entry name" value="FAD-BINDING MONOOXYGENASE"/>
    <property type="match status" value="1"/>
</dbReference>
<dbReference type="Pfam" id="PF01494">
    <property type="entry name" value="FAD_binding_3"/>
    <property type="match status" value="1"/>
</dbReference>
<dbReference type="NCBIfam" id="NF004829">
    <property type="entry name" value="PRK06183.1-3"/>
    <property type="match status" value="1"/>
</dbReference>
<gene>
    <name evidence="3" type="ORF">GCM10010439_01900</name>
</gene>
<accession>A0ABP6GBK3</accession>